<dbReference type="PROSITE" id="PS50089">
    <property type="entry name" value="ZF_RING_2"/>
    <property type="match status" value="1"/>
</dbReference>
<proteinExistence type="predicted"/>
<keyword evidence="2 4" id="KW-0863">Zinc-finger</keyword>
<evidence type="ECO:0000256" key="1">
    <source>
        <dbReference type="ARBA" id="ARBA00022723"/>
    </source>
</evidence>
<keyword evidence="8" id="KW-1185">Reference proteome</keyword>
<dbReference type="PROSITE" id="PS50188">
    <property type="entry name" value="B302_SPRY"/>
    <property type="match status" value="1"/>
</dbReference>
<keyword evidence="3" id="KW-0862">Zinc</keyword>
<evidence type="ECO:0000313" key="8">
    <source>
        <dbReference type="Proteomes" id="UP001469553"/>
    </source>
</evidence>
<dbReference type="Pfam" id="PF13445">
    <property type="entry name" value="zf-RING_UBOX"/>
    <property type="match status" value="1"/>
</dbReference>
<evidence type="ECO:0000313" key="7">
    <source>
        <dbReference type="EMBL" id="MEQ2312871.1"/>
    </source>
</evidence>
<dbReference type="Proteomes" id="UP001469553">
    <property type="component" value="Unassembled WGS sequence"/>
</dbReference>
<dbReference type="Pfam" id="PF13765">
    <property type="entry name" value="PRY"/>
    <property type="match status" value="1"/>
</dbReference>
<dbReference type="EMBL" id="JAHRIP010080716">
    <property type="protein sequence ID" value="MEQ2312871.1"/>
    <property type="molecule type" value="Genomic_DNA"/>
</dbReference>
<reference evidence="7 8" key="1">
    <citation type="submission" date="2021-06" db="EMBL/GenBank/DDBJ databases">
        <authorList>
            <person name="Palmer J.M."/>
        </authorList>
    </citation>
    <scope>NUCLEOTIDE SEQUENCE [LARGE SCALE GENOMIC DNA]</scope>
    <source>
        <strain evidence="7 8">AS_MEX2019</strain>
        <tissue evidence="7">Muscle</tissue>
    </source>
</reference>
<dbReference type="SMART" id="SM00589">
    <property type="entry name" value="PRY"/>
    <property type="match status" value="1"/>
</dbReference>
<evidence type="ECO:0000259" key="6">
    <source>
        <dbReference type="PROSITE" id="PS50188"/>
    </source>
</evidence>
<sequence>MNSRFLSVDQGGVRKTWKLAAEGGGAAQVTGSGSEAFSFSFCSAAVVALTFLLSSVKSDSVKLRGSAARRSRCTDMSTASCLLSEDQFRCFVCQNIFTDPVSTPCGHNFCKICVTDNFCVDVPFQCPMCEKMFYPKPELQVNTLIAELLDVYIRSAQRQNPEPVNCNIYRKTVMIFCAMALFLILFSQIKHDPPLTGETEGKKLDTPDGNIQDMTEELKHCSQLSTEDPWTFSSAKRCINLTSEQNRTYVERLSAAHLELIFIEVMKKEIPKLLIRAELMRAQRYVVDVTLDPDTVHPMLVLSDDRKQVRCCDPKTHLPHDYKRFMPCKYVLGKQSFSSGRFYFEVQVKGKINWTLGVAKESIKRVGLITLNPQSGYWSLTVRNGNEFYGMSEPPVYFSLQRGPEKVGVFVDYEEGVVFFYDVDAAVLMYSFTGCFFTERLHPFFGTGNNYDGTNGAPLIISAFPLVKLKQDVPRFSLRSANKLFL</sequence>
<dbReference type="CDD" id="cd13733">
    <property type="entry name" value="SPRY_PRY_C-I_1"/>
    <property type="match status" value="1"/>
</dbReference>
<accession>A0ABV1A5E4</accession>
<dbReference type="PROSITE" id="PS00518">
    <property type="entry name" value="ZF_RING_1"/>
    <property type="match status" value="1"/>
</dbReference>
<dbReference type="Gene3D" id="2.60.120.920">
    <property type="match status" value="1"/>
</dbReference>
<dbReference type="InterPro" id="IPR013083">
    <property type="entry name" value="Znf_RING/FYVE/PHD"/>
</dbReference>
<evidence type="ECO:0000256" key="4">
    <source>
        <dbReference type="PROSITE-ProRule" id="PRU00175"/>
    </source>
</evidence>
<feature type="domain" description="B30.2/SPRY" evidence="6">
    <location>
        <begin position="269"/>
        <end position="466"/>
    </location>
</feature>
<organism evidence="7 8">
    <name type="scientific">Ameca splendens</name>
    <dbReference type="NCBI Taxonomy" id="208324"/>
    <lineage>
        <taxon>Eukaryota</taxon>
        <taxon>Metazoa</taxon>
        <taxon>Chordata</taxon>
        <taxon>Craniata</taxon>
        <taxon>Vertebrata</taxon>
        <taxon>Euteleostomi</taxon>
        <taxon>Actinopterygii</taxon>
        <taxon>Neopterygii</taxon>
        <taxon>Teleostei</taxon>
        <taxon>Neoteleostei</taxon>
        <taxon>Acanthomorphata</taxon>
        <taxon>Ovalentaria</taxon>
        <taxon>Atherinomorphae</taxon>
        <taxon>Cyprinodontiformes</taxon>
        <taxon>Goodeidae</taxon>
        <taxon>Ameca</taxon>
    </lineage>
</organism>
<dbReference type="InterPro" id="IPR013320">
    <property type="entry name" value="ConA-like_dom_sf"/>
</dbReference>
<feature type="domain" description="RING-type" evidence="5">
    <location>
        <begin position="90"/>
        <end position="130"/>
    </location>
</feature>
<dbReference type="InterPro" id="IPR027370">
    <property type="entry name" value="Znf-RING_euk"/>
</dbReference>
<dbReference type="InterPro" id="IPR006574">
    <property type="entry name" value="PRY"/>
</dbReference>
<dbReference type="Gene3D" id="3.30.40.10">
    <property type="entry name" value="Zinc/RING finger domain, C3HC4 (zinc finger)"/>
    <property type="match status" value="1"/>
</dbReference>
<evidence type="ECO:0000256" key="3">
    <source>
        <dbReference type="ARBA" id="ARBA00022833"/>
    </source>
</evidence>
<dbReference type="SUPFAM" id="SSF57850">
    <property type="entry name" value="RING/U-box"/>
    <property type="match status" value="1"/>
</dbReference>
<dbReference type="SUPFAM" id="SSF49899">
    <property type="entry name" value="Concanavalin A-like lectins/glucanases"/>
    <property type="match status" value="1"/>
</dbReference>
<dbReference type="InterPro" id="IPR050143">
    <property type="entry name" value="TRIM/RBCC"/>
</dbReference>
<comment type="caution">
    <text evidence="7">The sequence shown here is derived from an EMBL/GenBank/DDBJ whole genome shotgun (WGS) entry which is preliminary data.</text>
</comment>
<dbReference type="Pfam" id="PF00622">
    <property type="entry name" value="SPRY"/>
    <property type="match status" value="1"/>
</dbReference>
<dbReference type="InterPro" id="IPR043136">
    <property type="entry name" value="B30.2/SPRY_sf"/>
</dbReference>
<dbReference type="PANTHER" id="PTHR24103">
    <property type="entry name" value="E3 UBIQUITIN-PROTEIN LIGASE TRIM"/>
    <property type="match status" value="1"/>
</dbReference>
<dbReference type="PRINTS" id="PR01407">
    <property type="entry name" value="BUTYPHLNCDUF"/>
</dbReference>
<dbReference type="InterPro" id="IPR003879">
    <property type="entry name" value="Butyrophylin_SPRY"/>
</dbReference>
<protein>
    <submittedName>
        <fullName evidence="7">Uncharacterized protein</fullName>
    </submittedName>
</protein>
<dbReference type="InterPro" id="IPR001870">
    <property type="entry name" value="B30.2/SPRY"/>
</dbReference>
<keyword evidence="1" id="KW-0479">Metal-binding</keyword>
<dbReference type="InterPro" id="IPR017907">
    <property type="entry name" value="Znf_RING_CS"/>
</dbReference>
<evidence type="ECO:0000259" key="5">
    <source>
        <dbReference type="PROSITE" id="PS50089"/>
    </source>
</evidence>
<gene>
    <name evidence="7" type="ORF">AMECASPLE_035865</name>
</gene>
<dbReference type="SMART" id="SM00449">
    <property type="entry name" value="SPRY"/>
    <property type="match status" value="1"/>
</dbReference>
<dbReference type="InterPro" id="IPR001841">
    <property type="entry name" value="Znf_RING"/>
</dbReference>
<evidence type="ECO:0000256" key="2">
    <source>
        <dbReference type="ARBA" id="ARBA00022771"/>
    </source>
</evidence>
<name>A0ABV1A5E4_9TELE</name>
<dbReference type="InterPro" id="IPR003877">
    <property type="entry name" value="SPRY_dom"/>
</dbReference>
<dbReference type="SMART" id="SM00184">
    <property type="entry name" value="RING"/>
    <property type="match status" value="1"/>
</dbReference>